<dbReference type="SMART" id="SM00487">
    <property type="entry name" value="DEXDc"/>
    <property type="match status" value="1"/>
</dbReference>
<evidence type="ECO:0000256" key="2">
    <source>
        <dbReference type="ARBA" id="ARBA00004496"/>
    </source>
</evidence>
<keyword evidence="9" id="KW-1000">Mitochondrion outer membrane</keyword>
<keyword evidence="7" id="KW-0812">Transmembrane</keyword>
<comment type="similarity">
    <text evidence="16">Belongs to the DEAD box helicase family. DDX6/DHH1 subfamily.</text>
</comment>
<evidence type="ECO:0000256" key="12">
    <source>
        <dbReference type="ARBA" id="ARBA00022840"/>
    </source>
</evidence>
<evidence type="ECO:0000256" key="19">
    <source>
        <dbReference type="SAM" id="MobiDB-lite"/>
    </source>
</evidence>
<dbReference type="PANTHER" id="PTHR47960">
    <property type="entry name" value="DEAD-BOX ATP-DEPENDENT RNA HELICASE 50"/>
    <property type="match status" value="1"/>
</dbReference>
<feature type="region of interest" description="Disordered" evidence="19">
    <location>
        <begin position="496"/>
        <end position="547"/>
    </location>
</feature>
<evidence type="ECO:0000256" key="18">
    <source>
        <dbReference type="PROSITE-ProRule" id="PRU00552"/>
    </source>
</evidence>
<evidence type="ECO:0000313" key="23">
    <source>
        <dbReference type="EMBL" id="KAL1255302.1"/>
    </source>
</evidence>
<dbReference type="InterPro" id="IPR001650">
    <property type="entry name" value="Helicase_C-like"/>
</dbReference>
<feature type="domain" description="Helicase C-terminal" evidence="21">
    <location>
        <begin position="299"/>
        <end position="459"/>
    </location>
</feature>
<dbReference type="Pfam" id="PF01459">
    <property type="entry name" value="Porin_3"/>
    <property type="match status" value="1"/>
</dbReference>
<evidence type="ECO:0000256" key="10">
    <source>
        <dbReference type="ARBA" id="ARBA00022801"/>
    </source>
</evidence>
<evidence type="ECO:0000256" key="15">
    <source>
        <dbReference type="ARBA" id="ARBA00023136"/>
    </source>
</evidence>
<dbReference type="InterPro" id="IPR000629">
    <property type="entry name" value="RNA-helicase_DEAD-box_CS"/>
</dbReference>
<evidence type="ECO:0000256" key="13">
    <source>
        <dbReference type="ARBA" id="ARBA00022927"/>
    </source>
</evidence>
<comment type="similarity">
    <text evidence="3">Belongs to the Tom40 family.</text>
</comment>
<feature type="short sequence motif" description="Q motif" evidence="18">
    <location>
        <begin position="87"/>
        <end position="115"/>
    </location>
</feature>
<keyword evidence="24" id="KW-1185">Reference proteome</keyword>
<dbReference type="Gene3D" id="3.40.50.300">
    <property type="entry name" value="P-loop containing nucleotide triphosphate hydrolases"/>
    <property type="match status" value="2"/>
</dbReference>
<evidence type="ECO:0000256" key="6">
    <source>
        <dbReference type="ARBA" id="ARBA00022452"/>
    </source>
</evidence>
<evidence type="ECO:0000256" key="5">
    <source>
        <dbReference type="ARBA" id="ARBA00022448"/>
    </source>
</evidence>
<dbReference type="InterPro" id="IPR014001">
    <property type="entry name" value="Helicase_ATP-bd"/>
</dbReference>
<dbReference type="InterPro" id="IPR027246">
    <property type="entry name" value="Porin_Euk/Tom40"/>
</dbReference>
<dbReference type="CDD" id="cd18787">
    <property type="entry name" value="SF2_C_DEAD"/>
    <property type="match status" value="1"/>
</dbReference>
<evidence type="ECO:0000256" key="9">
    <source>
        <dbReference type="ARBA" id="ARBA00022787"/>
    </source>
</evidence>
<dbReference type="EMBL" id="JAYMGO010000019">
    <property type="protein sequence ID" value="KAL1255302.1"/>
    <property type="molecule type" value="Genomic_DNA"/>
</dbReference>
<dbReference type="PROSITE" id="PS00039">
    <property type="entry name" value="DEAD_ATP_HELICASE"/>
    <property type="match status" value="1"/>
</dbReference>
<evidence type="ECO:0000256" key="8">
    <source>
        <dbReference type="ARBA" id="ARBA00022741"/>
    </source>
</evidence>
<keyword evidence="14" id="KW-0496">Mitochondrion</keyword>
<keyword evidence="5" id="KW-0813">Transport</keyword>
<accession>A0ABR3LR03</accession>
<dbReference type="InterPro" id="IPR027417">
    <property type="entry name" value="P-loop_NTPase"/>
</dbReference>
<feature type="region of interest" description="Disordered" evidence="19">
    <location>
        <begin position="19"/>
        <end position="58"/>
    </location>
</feature>
<proteinExistence type="inferred from homology"/>
<dbReference type="Gene3D" id="2.40.160.10">
    <property type="entry name" value="Porin"/>
    <property type="match status" value="1"/>
</dbReference>
<keyword evidence="11" id="KW-0347">Helicase</keyword>
<organism evidence="23 24">
    <name type="scientific">Cirrhinus molitorella</name>
    <name type="common">mud carp</name>
    <dbReference type="NCBI Taxonomy" id="172907"/>
    <lineage>
        <taxon>Eukaryota</taxon>
        <taxon>Metazoa</taxon>
        <taxon>Chordata</taxon>
        <taxon>Craniata</taxon>
        <taxon>Vertebrata</taxon>
        <taxon>Euteleostomi</taxon>
        <taxon>Actinopterygii</taxon>
        <taxon>Neopterygii</taxon>
        <taxon>Teleostei</taxon>
        <taxon>Ostariophysi</taxon>
        <taxon>Cypriniformes</taxon>
        <taxon>Cyprinidae</taxon>
        <taxon>Labeoninae</taxon>
        <taxon>Labeonini</taxon>
        <taxon>Cirrhinus</taxon>
    </lineage>
</organism>
<feature type="compositionally biased region" description="Low complexity" evidence="19">
    <location>
        <begin position="520"/>
        <end position="534"/>
    </location>
</feature>
<evidence type="ECO:0000259" key="21">
    <source>
        <dbReference type="PROSITE" id="PS51194"/>
    </source>
</evidence>
<evidence type="ECO:0000256" key="16">
    <source>
        <dbReference type="ARBA" id="ARBA00038316"/>
    </source>
</evidence>
<sequence length="826" mass="90525">MENTGPAVLGLNTHNRQLIGQPKAPSQFGPQPVSAQSGKEPMGTQKPANASQEAPGIRFGDDWKQSLQLPTKDNRVKTSDVTATKGNEFEDYCLKRELLMGIFEMGWEKPSPIQEESIPIALSGRDILARAKNGTGKSGAYLIPLLERIDIKKDQIQAIVIVPTRELALQVSQISIQMSKHLGGVKVMATTGGTNLRDDIMRLDEIVHVVIATPGRILDLIKKGVAQVDKVQMMVMDEADKLLSQDFVVVIEDIIGFLAKNRQILLYSATFPISVQKFMAKHLQKPYEINLMEELTLKGITQYYAYVTERQKVHCLNTLFSRLQINQSIIFCNSTQRVELLAKKITQLGYSCFYIHAKMMQEYRNRVFHDFRNGLCRNLVCTDLFTRGIDIQAVNVVINFDFPKNAETYLHRIGRSGRFGHLGLAINLITAEDRFNLKTTEDQLMTDIKPIPGSIDKSLYGAPIESRKAGETEPDFCTNICFCTNYSTMGSVLAASAPSPPAPGPGGQGLVSVPPGFTMPSVSPVSVPGSSSSGHQETESPLPNPGGFEECHRKCKEVFPIQMEGVRLTVNKGLSNHFQVNHTVLLSTLGDSSYRFGATYVGSKQTGPAEAFPVMVGDMDNTGSLNAQIIHQITDGIRSKFVFQTQQQKFVNWQGDAEFKGKDFTAAVTFGNPDVLVGSGIVVAHYLQSVTPSLALGGELVYHRQPGEEGTVMSLAGRYTGSNFIATLTLGGAGAHGSYYHKANDQLQVGVEFEASTRMQDTSVSFGYQLDVPKADLVFKGSIDSNWVVGATLEKKLQPLPLSLALSAFLNHKKNKFQCGFGITIG</sequence>
<comment type="subcellular location">
    <subcellularLocation>
        <location evidence="2">Cytoplasm</location>
    </subcellularLocation>
    <subcellularLocation>
        <location evidence="1">Mitochondrion outer membrane</location>
        <topology evidence="1">Multi-pass membrane protein</topology>
    </subcellularLocation>
</comment>
<dbReference type="Pfam" id="PF00271">
    <property type="entry name" value="Helicase_C"/>
    <property type="match status" value="1"/>
</dbReference>
<reference evidence="23 24" key="1">
    <citation type="submission" date="2023-09" db="EMBL/GenBank/DDBJ databases">
        <authorList>
            <person name="Wang M."/>
        </authorList>
    </citation>
    <scope>NUCLEOTIDE SEQUENCE [LARGE SCALE GENOMIC DNA]</scope>
    <source>
        <strain evidence="23">GT-2023</strain>
        <tissue evidence="23">Liver</tissue>
    </source>
</reference>
<dbReference type="SMART" id="SM00490">
    <property type="entry name" value="HELICc"/>
    <property type="match status" value="1"/>
</dbReference>
<keyword evidence="8" id="KW-0547">Nucleotide-binding</keyword>
<dbReference type="CDD" id="cd17940">
    <property type="entry name" value="DEADc_DDX6"/>
    <property type="match status" value="1"/>
</dbReference>
<evidence type="ECO:0000259" key="22">
    <source>
        <dbReference type="PROSITE" id="PS51195"/>
    </source>
</evidence>
<name>A0ABR3LR03_9TELE</name>
<dbReference type="Pfam" id="PF00270">
    <property type="entry name" value="DEAD"/>
    <property type="match status" value="1"/>
</dbReference>
<evidence type="ECO:0000256" key="14">
    <source>
        <dbReference type="ARBA" id="ARBA00023128"/>
    </source>
</evidence>
<protein>
    <recommendedName>
        <fullName evidence="4">RNA helicase</fullName>
        <ecNumber evidence="4">3.6.4.13</ecNumber>
    </recommendedName>
    <alternativeName>
        <fullName evidence="17">DEAD box protein 6</fullName>
    </alternativeName>
</protein>
<evidence type="ECO:0000256" key="7">
    <source>
        <dbReference type="ARBA" id="ARBA00022692"/>
    </source>
</evidence>
<keyword evidence="10" id="KW-0378">Hydrolase</keyword>
<keyword evidence="6" id="KW-1134">Transmembrane beta strand</keyword>
<evidence type="ECO:0000313" key="24">
    <source>
        <dbReference type="Proteomes" id="UP001558613"/>
    </source>
</evidence>
<dbReference type="InterPro" id="IPR014014">
    <property type="entry name" value="RNA_helicase_DEAD_Q_motif"/>
</dbReference>
<dbReference type="PROSITE" id="PS51194">
    <property type="entry name" value="HELICASE_CTER"/>
    <property type="match status" value="1"/>
</dbReference>
<dbReference type="SUPFAM" id="SSF52540">
    <property type="entry name" value="P-loop containing nucleoside triphosphate hydrolases"/>
    <property type="match status" value="1"/>
</dbReference>
<dbReference type="PROSITE" id="PS51195">
    <property type="entry name" value="Q_MOTIF"/>
    <property type="match status" value="1"/>
</dbReference>
<dbReference type="InterPro" id="IPR011545">
    <property type="entry name" value="DEAD/DEAH_box_helicase_dom"/>
</dbReference>
<keyword evidence="13" id="KW-0653">Protein transport</keyword>
<comment type="caution">
    <text evidence="23">The sequence shown here is derived from an EMBL/GenBank/DDBJ whole genome shotgun (WGS) entry which is preliminary data.</text>
</comment>
<dbReference type="InterPro" id="IPR023614">
    <property type="entry name" value="Porin_dom_sf"/>
</dbReference>
<evidence type="ECO:0000256" key="1">
    <source>
        <dbReference type="ARBA" id="ARBA00004374"/>
    </source>
</evidence>
<evidence type="ECO:0000259" key="20">
    <source>
        <dbReference type="PROSITE" id="PS51192"/>
    </source>
</evidence>
<keyword evidence="15" id="KW-0472">Membrane</keyword>
<evidence type="ECO:0000256" key="17">
    <source>
        <dbReference type="ARBA" id="ARBA00041970"/>
    </source>
</evidence>
<gene>
    <name evidence="23" type="ORF">QQF64_013363</name>
</gene>
<evidence type="ECO:0000256" key="3">
    <source>
        <dbReference type="ARBA" id="ARBA00010510"/>
    </source>
</evidence>
<dbReference type="InterPro" id="IPR037930">
    <property type="entry name" value="Tom40"/>
</dbReference>
<feature type="domain" description="DEAD-box RNA helicase Q" evidence="22">
    <location>
        <begin position="87"/>
        <end position="115"/>
    </location>
</feature>
<dbReference type="Proteomes" id="UP001558613">
    <property type="component" value="Unassembled WGS sequence"/>
</dbReference>
<dbReference type="PROSITE" id="PS51192">
    <property type="entry name" value="HELICASE_ATP_BIND_1"/>
    <property type="match status" value="1"/>
</dbReference>
<dbReference type="EC" id="3.6.4.13" evidence="4"/>
<keyword evidence="12" id="KW-0067">ATP-binding</keyword>
<feature type="domain" description="Helicase ATP-binding" evidence="20">
    <location>
        <begin position="118"/>
        <end position="289"/>
    </location>
</feature>
<evidence type="ECO:0000256" key="11">
    <source>
        <dbReference type="ARBA" id="ARBA00022806"/>
    </source>
</evidence>
<dbReference type="CDD" id="cd07305">
    <property type="entry name" value="Porin3_Tom40"/>
    <property type="match status" value="1"/>
</dbReference>
<evidence type="ECO:0000256" key="4">
    <source>
        <dbReference type="ARBA" id="ARBA00012552"/>
    </source>
</evidence>